<dbReference type="Gene3D" id="3.30.830.10">
    <property type="entry name" value="Metalloenzyme, LuxS/M16 peptidase-like"/>
    <property type="match status" value="4"/>
</dbReference>
<gene>
    <name evidence="12" type="ORF">GRI39_03185</name>
</gene>
<feature type="signal peptide" evidence="9">
    <location>
        <begin position="1"/>
        <end position="18"/>
    </location>
</feature>
<accession>A0A845A449</accession>
<evidence type="ECO:0000313" key="12">
    <source>
        <dbReference type="EMBL" id="MXP25052.1"/>
    </source>
</evidence>
<evidence type="ECO:0000259" key="10">
    <source>
        <dbReference type="Pfam" id="PF00675"/>
    </source>
</evidence>
<name>A0A845A449_9SPHN</name>
<dbReference type="InterPro" id="IPR007863">
    <property type="entry name" value="Peptidase_M16_C"/>
</dbReference>
<protein>
    <submittedName>
        <fullName evidence="12">Insulinase family protein</fullName>
    </submittedName>
</protein>
<evidence type="ECO:0000256" key="2">
    <source>
        <dbReference type="ARBA" id="ARBA00007261"/>
    </source>
</evidence>
<dbReference type="GO" id="GO:0006508">
    <property type="term" value="P:proteolysis"/>
    <property type="evidence" value="ECO:0007669"/>
    <property type="project" value="UniProtKB-KW"/>
</dbReference>
<dbReference type="RefSeq" id="WP_160738219.1">
    <property type="nucleotide sequence ID" value="NZ_WTYQ01000001.1"/>
</dbReference>
<dbReference type="Pfam" id="PF05193">
    <property type="entry name" value="Peptidase_M16_C"/>
    <property type="match status" value="2"/>
</dbReference>
<dbReference type="GO" id="GO:0004222">
    <property type="term" value="F:metalloendopeptidase activity"/>
    <property type="evidence" value="ECO:0007669"/>
    <property type="project" value="InterPro"/>
</dbReference>
<dbReference type="EMBL" id="WTYQ01000001">
    <property type="protein sequence ID" value="MXP25052.1"/>
    <property type="molecule type" value="Genomic_DNA"/>
</dbReference>
<organism evidence="12 13">
    <name type="scientific">Altericroceibacterium indicum</name>
    <dbReference type="NCBI Taxonomy" id="374177"/>
    <lineage>
        <taxon>Bacteria</taxon>
        <taxon>Pseudomonadati</taxon>
        <taxon>Pseudomonadota</taxon>
        <taxon>Alphaproteobacteria</taxon>
        <taxon>Sphingomonadales</taxon>
        <taxon>Erythrobacteraceae</taxon>
        <taxon>Altericroceibacterium</taxon>
    </lineage>
</organism>
<evidence type="ECO:0000256" key="3">
    <source>
        <dbReference type="ARBA" id="ARBA00022670"/>
    </source>
</evidence>
<reference evidence="12 13" key="1">
    <citation type="submission" date="2019-12" db="EMBL/GenBank/DDBJ databases">
        <title>Genomic-based taxomic classification of the family Erythrobacteraceae.</title>
        <authorList>
            <person name="Xu L."/>
        </authorList>
    </citation>
    <scope>NUCLEOTIDE SEQUENCE [LARGE SCALE GENOMIC DNA]</scope>
    <source>
        <strain evidence="12 13">DSM 18604</strain>
    </source>
</reference>
<dbReference type="InterPro" id="IPR011765">
    <property type="entry name" value="Pept_M16_N"/>
</dbReference>
<dbReference type="SUPFAM" id="SSF63411">
    <property type="entry name" value="LuxS/MPP-like metallohydrolase"/>
    <property type="match status" value="3"/>
</dbReference>
<evidence type="ECO:0000259" key="11">
    <source>
        <dbReference type="Pfam" id="PF05193"/>
    </source>
</evidence>
<comment type="similarity">
    <text evidence="2 8">Belongs to the peptidase M16 family.</text>
</comment>
<dbReference type="AlphaFoldDB" id="A0A845A449"/>
<dbReference type="InterPro" id="IPR001431">
    <property type="entry name" value="Pept_M16_Zn_BS"/>
</dbReference>
<sequence>MKSSALTTALVSSLIALAACSPQSRIAPVSTPLAQSETVVAPKPSAPEWAFEDSDLTVDPDYRFGVLPNGMRYIIRHNATPAGQGMVQMRVNSGSLAEDDSERGYAHFIEHMAFNGSTHVPEGEMVRLLEREGLAFGADTNASTSFDYTLYKLDLPRNDPKLLDTALMLMRETASELTFNEDSVNRERGVVLSEKRVRNTYSLRNAIDRFHFLYPNARFPERMPIGTDETLDAATGASLKALWHRLYTPKNTTLIVVGEFDPAAVEQAIQQHFASWEGPDAPAKKAVGPIDPDYQGKTEIYLDPSLPERVTASRNGPWLDEKDTIANRQKNVLRQIGYGIINRRFVRLARSDKPPFRGAGLGTSDVFKAGRTTNLVVDADNGKWRGALDAAMGEYRRALADGFTQSEVDEQVAGLRTSLENAVGGASTRSNASYVAAAIALIGDDKVPTTPESAMERFNTLLPDITPDKVMAALKEELVPLDDPLLRFEGKTAPKGGERALREAWDTGMAEKLKREAQVKVSDFGYQNFGTPGTVVSDQTEPLLGIRSLRFSNGLVLNLKPTDIQKDRVMVELNIDGGKMLNTKENPLATAMASVLPLGGLGKHSYDELQSILAGKSVGFSLSADSDTFTMASTTTPRDLDLQLRLFAAGITDPGYGRTGQAHYRRNIRNFFARLTATPNNALANALGGIISDNDPRFTLQSEDAYLALTFDKLRNDIGDRLAHGSLELGVVGDFDPDRVIDLVSKTLGALPGREAEERPYTDNRQRTFTTDLTPRTIYHDGASDQALLRMTWPTRDNKDFAEAARLRLLERVMRLELTASLREELGQTYSPGVNASQSDIYDGYGTFTIAASLDVKDVDAARSAMLATINSLIDKPIDADTLLRARAPLLESYDNALKTNGGWLSLVDRAHSEPDHIERFKKGKAELQSITAKDLQEVAKRYLAPDKRLEIKVLPRSLEPAQP</sequence>
<keyword evidence="3" id="KW-0645">Protease</keyword>
<feature type="domain" description="Peptidase M16 C-terminal" evidence="11">
    <location>
        <begin position="726"/>
        <end position="888"/>
    </location>
</feature>
<dbReference type="InterPro" id="IPR011249">
    <property type="entry name" value="Metalloenz_LuxS/M16"/>
</dbReference>
<keyword evidence="6" id="KW-0862">Zinc</keyword>
<evidence type="ECO:0000256" key="8">
    <source>
        <dbReference type="RuleBase" id="RU004447"/>
    </source>
</evidence>
<dbReference type="Pfam" id="PF00675">
    <property type="entry name" value="Peptidase_M16"/>
    <property type="match status" value="1"/>
</dbReference>
<feature type="chain" id="PRO_5032508238" evidence="9">
    <location>
        <begin position="19"/>
        <end position="964"/>
    </location>
</feature>
<dbReference type="InterPro" id="IPR050626">
    <property type="entry name" value="Peptidase_M16"/>
</dbReference>
<evidence type="ECO:0000256" key="9">
    <source>
        <dbReference type="SAM" id="SignalP"/>
    </source>
</evidence>
<dbReference type="PROSITE" id="PS51257">
    <property type="entry name" value="PROKAR_LIPOPROTEIN"/>
    <property type="match status" value="1"/>
</dbReference>
<evidence type="ECO:0000313" key="13">
    <source>
        <dbReference type="Proteomes" id="UP000460561"/>
    </source>
</evidence>
<keyword evidence="13" id="KW-1185">Reference proteome</keyword>
<proteinExistence type="inferred from homology"/>
<dbReference type="GO" id="GO:0046872">
    <property type="term" value="F:metal ion binding"/>
    <property type="evidence" value="ECO:0007669"/>
    <property type="project" value="UniProtKB-KW"/>
</dbReference>
<dbReference type="PROSITE" id="PS00143">
    <property type="entry name" value="INSULINASE"/>
    <property type="match status" value="1"/>
</dbReference>
<keyword evidence="4" id="KW-0479">Metal-binding</keyword>
<keyword evidence="9" id="KW-0732">Signal</keyword>
<feature type="domain" description="Peptidase M16 C-terminal" evidence="11">
    <location>
        <begin position="235"/>
        <end position="414"/>
    </location>
</feature>
<evidence type="ECO:0000256" key="6">
    <source>
        <dbReference type="ARBA" id="ARBA00022833"/>
    </source>
</evidence>
<evidence type="ECO:0000256" key="4">
    <source>
        <dbReference type="ARBA" id="ARBA00022723"/>
    </source>
</evidence>
<evidence type="ECO:0000256" key="7">
    <source>
        <dbReference type="ARBA" id="ARBA00023049"/>
    </source>
</evidence>
<keyword evidence="5" id="KW-0378">Hydrolase</keyword>
<evidence type="ECO:0000256" key="1">
    <source>
        <dbReference type="ARBA" id="ARBA00001947"/>
    </source>
</evidence>
<keyword evidence="7" id="KW-0482">Metalloprotease</keyword>
<dbReference type="Proteomes" id="UP000460561">
    <property type="component" value="Unassembled WGS sequence"/>
</dbReference>
<evidence type="ECO:0000256" key="5">
    <source>
        <dbReference type="ARBA" id="ARBA00022801"/>
    </source>
</evidence>
<dbReference type="OrthoDB" id="9811314at2"/>
<dbReference type="PANTHER" id="PTHR43690">
    <property type="entry name" value="NARDILYSIN"/>
    <property type="match status" value="1"/>
</dbReference>
<feature type="domain" description="Peptidase M16 N-terminal" evidence="10">
    <location>
        <begin position="77"/>
        <end position="198"/>
    </location>
</feature>
<comment type="caution">
    <text evidence="12">The sequence shown here is derived from an EMBL/GenBank/DDBJ whole genome shotgun (WGS) entry which is preliminary data.</text>
</comment>
<dbReference type="PANTHER" id="PTHR43690:SF17">
    <property type="entry name" value="PROTEIN YHJJ"/>
    <property type="match status" value="1"/>
</dbReference>
<comment type="cofactor">
    <cofactor evidence="1">
        <name>Zn(2+)</name>
        <dbReference type="ChEBI" id="CHEBI:29105"/>
    </cofactor>
</comment>